<dbReference type="EMBL" id="GBRH01189249">
    <property type="protein sequence ID" value="JAE08647.1"/>
    <property type="molecule type" value="Transcribed_RNA"/>
</dbReference>
<reference evidence="2" key="1">
    <citation type="submission" date="2014-09" db="EMBL/GenBank/DDBJ databases">
        <authorList>
            <person name="Magalhaes I.L.F."/>
            <person name="Oliveira U."/>
            <person name="Santos F.R."/>
            <person name="Vidigal T.H.D.A."/>
            <person name="Brescovit A.D."/>
            <person name="Santos A.J."/>
        </authorList>
    </citation>
    <scope>NUCLEOTIDE SEQUENCE</scope>
    <source>
        <tissue evidence="2">Shoot tissue taken approximately 20 cm above the soil surface</tissue>
    </source>
</reference>
<feature type="compositionally biased region" description="Basic and acidic residues" evidence="1">
    <location>
        <begin position="109"/>
        <end position="131"/>
    </location>
</feature>
<name>A0A0A9F8L0_ARUDO</name>
<evidence type="ECO:0000313" key="2">
    <source>
        <dbReference type="EMBL" id="JAE08647.1"/>
    </source>
</evidence>
<protein>
    <submittedName>
        <fullName evidence="2">Uncharacterized protein</fullName>
    </submittedName>
</protein>
<evidence type="ECO:0000256" key="1">
    <source>
        <dbReference type="SAM" id="MobiDB-lite"/>
    </source>
</evidence>
<reference evidence="2" key="2">
    <citation type="journal article" date="2015" name="Data Brief">
        <title>Shoot transcriptome of the giant reed, Arundo donax.</title>
        <authorList>
            <person name="Barrero R.A."/>
            <person name="Guerrero F.D."/>
            <person name="Moolhuijzen P."/>
            <person name="Goolsby J.A."/>
            <person name="Tidwell J."/>
            <person name="Bellgard S.E."/>
            <person name="Bellgard M.I."/>
        </authorList>
    </citation>
    <scope>NUCLEOTIDE SEQUENCE</scope>
    <source>
        <tissue evidence="2">Shoot tissue taken approximately 20 cm above the soil surface</tissue>
    </source>
</reference>
<organism evidence="2">
    <name type="scientific">Arundo donax</name>
    <name type="common">Giant reed</name>
    <name type="synonym">Donax arundinaceus</name>
    <dbReference type="NCBI Taxonomy" id="35708"/>
    <lineage>
        <taxon>Eukaryota</taxon>
        <taxon>Viridiplantae</taxon>
        <taxon>Streptophyta</taxon>
        <taxon>Embryophyta</taxon>
        <taxon>Tracheophyta</taxon>
        <taxon>Spermatophyta</taxon>
        <taxon>Magnoliopsida</taxon>
        <taxon>Liliopsida</taxon>
        <taxon>Poales</taxon>
        <taxon>Poaceae</taxon>
        <taxon>PACMAD clade</taxon>
        <taxon>Arundinoideae</taxon>
        <taxon>Arundineae</taxon>
        <taxon>Arundo</taxon>
    </lineage>
</organism>
<accession>A0A0A9F8L0</accession>
<feature type="region of interest" description="Disordered" evidence="1">
    <location>
        <begin position="98"/>
        <end position="131"/>
    </location>
</feature>
<dbReference type="AlphaFoldDB" id="A0A0A9F8L0"/>
<sequence>MSRRATNAGSTEQIDQLVLRSEPMARSISRPHHVDRYPGHRKVLERLILLPLLLLLPPRPGGSRSSVRSRRLARRLRHRGPELPQAVAAHVTVGRQHAGAVPAEQLRQQQHDRRHEDRPIAEHVDSGTERPKTQNRRWQWVYCWKLGCGVVEVVAWNSMAGKGRGESRGFM</sequence>
<proteinExistence type="predicted"/>